<evidence type="ECO:0000313" key="2">
    <source>
        <dbReference type="EMBL" id="PUA32988.1"/>
    </source>
</evidence>
<proteinExistence type="predicted"/>
<dbReference type="Proteomes" id="UP000244066">
    <property type="component" value="Unassembled WGS sequence"/>
</dbReference>
<name>A0A2R7Y637_9ARCH</name>
<evidence type="ECO:0000256" key="1">
    <source>
        <dbReference type="SAM" id="Phobius"/>
    </source>
</evidence>
<reference evidence="2 3" key="1">
    <citation type="submission" date="2017-04" db="EMBL/GenBank/DDBJ databases">
        <title>Draft Aigarchaeota genome from a New Zealand hot spring.</title>
        <authorList>
            <person name="Reysenbach A.-L."/>
            <person name="Donaho J.A."/>
            <person name="Gerhart J."/>
            <person name="Kelley J.F."/>
            <person name="Kouba K."/>
            <person name="Podar M."/>
            <person name="Stott M."/>
        </authorList>
    </citation>
    <scope>NUCLEOTIDE SEQUENCE [LARGE SCALE GENOMIC DNA]</scope>
    <source>
        <strain evidence="2">NZ13_MG1</strain>
    </source>
</reference>
<dbReference type="AlphaFoldDB" id="A0A2R7Y637"/>
<keyword evidence="1" id="KW-0812">Transmembrane</keyword>
<keyword evidence="1" id="KW-1133">Transmembrane helix</keyword>
<feature type="transmembrane region" description="Helical" evidence="1">
    <location>
        <begin position="25"/>
        <end position="46"/>
    </location>
</feature>
<protein>
    <submittedName>
        <fullName evidence="2">Uncharacterized protein</fullName>
    </submittedName>
</protein>
<evidence type="ECO:0000313" key="3">
    <source>
        <dbReference type="Proteomes" id="UP000244066"/>
    </source>
</evidence>
<sequence length="134" mass="15020">MERKLEELYDRIAKSFGKVVSSRQFGIGIPLVVVLFVILLMGGLLYCVSNPTVAVIFIGGVAHVFIPDFMMQTSGELFVMFTYYLMAFVGVLLYIMAGRERFLSKRVKYMYVFSSILLLIAFVGILLALQAKVG</sequence>
<accession>A0A2R7Y637</accession>
<comment type="caution">
    <text evidence="2">The sequence shown here is derived from an EMBL/GenBank/DDBJ whole genome shotgun (WGS) entry which is preliminary data.</text>
</comment>
<gene>
    <name evidence="2" type="ORF">B9J98_02600</name>
</gene>
<feature type="transmembrane region" description="Helical" evidence="1">
    <location>
        <begin position="109"/>
        <end position="129"/>
    </location>
</feature>
<feature type="transmembrane region" description="Helical" evidence="1">
    <location>
        <begin position="53"/>
        <end position="71"/>
    </location>
</feature>
<keyword evidence="1" id="KW-0472">Membrane</keyword>
<organism evidence="2 3">
    <name type="scientific">Candidatus Terraquivivens tikiterensis</name>
    <dbReference type="NCBI Taxonomy" id="1980982"/>
    <lineage>
        <taxon>Archaea</taxon>
        <taxon>Nitrososphaerota</taxon>
        <taxon>Candidatus Wolframiiraptoraceae</taxon>
        <taxon>Candidatus Terraquivivens</taxon>
    </lineage>
</organism>
<dbReference type="EMBL" id="NDWU01000005">
    <property type="protein sequence ID" value="PUA32988.1"/>
    <property type="molecule type" value="Genomic_DNA"/>
</dbReference>
<feature type="transmembrane region" description="Helical" evidence="1">
    <location>
        <begin position="77"/>
        <end position="97"/>
    </location>
</feature>